<evidence type="ECO:0000313" key="11">
    <source>
        <dbReference type="Proteomes" id="UP000249135"/>
    </source>
</evidence>
<dbReference type="GO" id="GO:0003697">
    <property type="term" value="F:single-stranded DNA binding"/>
    <property type="evidence" value="ECO:0007669"/>
    <property type="project" value="InterPro"/>
</dbReference>
<dbReference type="EMBL" id="QFPP01000010">
    <property type="protein sequence ID" value="PZQ77793.1"/>
    <property type="molecule type" value="Genomic_DNA"/>
</dbReference>
<evidence type="ECO:0000313" key="10">
    <source>
        <dbReference type="EMBL" id="PZQ77793.1"/>
    </source>
</evidence>
<evidence type="ECO:0000256" key="2">
    <source>
        <dbReference type="ARBA" id="ARBA00022670"/>
    </source>
</evidence>
<name>A0A2W5SDW9_VARPD</name>
<comment type="similarity">
    <text evidence="1 8">Belongs to the SOS response-associated peptidase family.</text>
</comment>
<dbReference type="GO" id="GO:0008233">
    <property type="term" value="F:peptidase activity"/>
    <property type="evidence" value="ECO:0007669"/>
    <property type="project" value="UniProtKB-KW"/>
</dbReference>
<dbReference type="PANTHER" id="PTHR13604:SF0">
    <property type="entry name" value="ABASIC SITE PROCESSING PROTEIN HMCES"/>
    <property type="match status" value="1"/>
</dbReference>
<feature type="region of interest" description="Disordered" evidence="9">
    <location>
        <begin position="264"/>
        <end position="294"/>
    </location>
</feature>
<keyword evidence="2 8" id="KW-0645">Protease</keyword>
<reference evidence="10 11" key="1">
    <citation type="submission" date="2017-08" db="EMBL/GenBank/DDBJ databases">
        <title>Infants hospitalized years apart are colonized by the same room-sourced microbial strains.</title>
        <authorList>
            <person name="Brooks B."/>
            <person name="Olm M.R."/>
            <person name="Firek B.A."/>
            <person name="Baker R."/>
            <person name="Thomas B.C."/>
            <person name="Morowitz M.J."/>
            <person name="Banfield J.F."/>
        </authorList>
    </citation>
    <scope>NUCLEOTIDE SEQUENCE [LARGE SCALE GENOMIC DNA]</scope>
    <source>
        <strain evidence="10">S2_005_003_R2_41</strain>
    </source>
</reference>
<dbReference type="Pfam" id="PF02586">
    <property type="entry name" value="SRAP"/>
    <property type="match status" value="1"/>
</dbReference>
<evidence type="ECO:0000256" key="4">
    <source>
        <dbReference type="ARBA" id="ARBA00022801"/>
    </source>
</evidence>
<dbReference type="PANTHER" id="PTHR13604">
    <property type="entry name" value="DC12-RELATED"/>
    <property type="match status" value="1"/>
</dbReference>
<dbReference type="InterPro" id="IPR003738">
    <property type="entry name" value="SRAP"/>
</dbReference>
<dbReference type="SUPFAM" id="SSF143081">
    <property type="entry name" value="BB1717-like"/>
    <property type="match status" value="1"/>
</dbReference>
<comment type="caution">
    <text evidence="10">The sequence shown here is derived from an EMBL/GenBank/DDBJ whole genome shotgun (WGS) entry which is preliminary data.</text>
</comment>
<dbReference type="AlphaFoldDB" id="A0A2W5SDW9"/>
<dbReference type="Proteomes" id="UP000249135">
    <property type="component" value="Unassembled WGS sequence"/>
</dbReference>
<evidence type="ECO:0000256" key="3">
    <source>
        <dbReference type="ARBA" id="ARBA00022763"/>
    </source>
</evidence>
<evidence type="ECO:0000256" key="8">
    <source>
        <dbReference type="RuleBase" id="RU364100"/>
    </source>
</evidence>
<keyword evidence="7" id="KW-0456">Lyase</keyword>
<keyword evidence="5" id="KW-0190">Covalent protein-DNA linkage</keyword>
<protein>
    <recommendedName>
        <fullName evidence="8">Abasic site processing protein</fullName>
        <ecNumber evidence="8">3.4.-.-</ecNumber>
    </recommendedName>
</protein>
<dbReference type="EC" id="3.4.-.-" evidence="8"/>
<keyword evidence="6" id="KW-0238">DNA-binding</keyword>
<evidence type="ECO:0000256" key="9">
    <source>
        <dbReference type="SAM" id="MobiDB-lite"/>
    </source>
</evidence>
<dbReference type="GO" id="GO:0016829">
    <property type="term" value="F:lyase activity"/>
    <property type="evidence" value="ECO:0007669"/>
    <property type="project" value="UniProtKB-KW"/>
</dbReference>
<gene>
    <name evidence="10" type="ORF">DI563_02615</name>
</gene>
<evidence type="ECO:0000256" key="7">
    <source>
        <dbReference type="ARBA" id="ARBA00023239"/>
    </source>
</evidence>
<keyword evidence="4 8" id="KW-0378">Hydrolase</keyword>
<dbReference type="Gene3D" id="3.90.1680.10">
    <property type="entry name" value="SOS response associated peptidase-like"/>
    <property type="match status" value="1"/>
</dbReference>
<keyword evidence="3" id="KW-0227">DNA damage</keyword>
<dbReference type="GO" id="GO:0106300">
    <property type="term" value="P:protein-DNA covalent cross-linking repair"/>
    <property type="evidence" value="ECO:0007669"/>
    <property type="project" value="InterPro"/>
</dbReference>
<evidence type="ECO:0000256" key="1">
    <source>
        <dbReference type="ARBA" id="ARBA00008136"/>
    </source>
</evidence>
<accession>A0A2W5SDW9</accession>
<organism evidence="10 11">
    <name type="scientific">Variovorax paradoxus</name>
    <dbReference type="NCBI Taxonomy" id="34073"/>
    <lineage>
        <taxon>Bacteria</taxon>
        <taxon>Pseudomonadati</taxon>
        <taxon>Pseudomonadota</taxon>
        <taxon>Betaproteobacteria</taxon>
        <taxon>Burkholderiales</taxon>
        <taxon>Comamonadaceae</taxon>
        <taxon>Variovorax</taxon>
    </lineage>
</organism>
<proteinExistence type="inferred from homology"/>
<dbReference type="GO" id="GO:0006508">
    <property type="term" value="P:proteolysis"/>
    <property type="evidence" value="ECO:0007669"/>
    <property type="project" value="UniProtKB-KW"/>
</dbReference>
<evidence type="ECO:0000256" key="6">
    <source>
        <dbReference type="ARBA" id="ARBA00023125"/>
    </source>
</evidence>
<evidence type="ECO:0000256" key="5">
    <source>
        <dbReference type="ARBA" id="ARBA00023124"/>
    </source>
</evidence>
<dbReference type="InterPro" id="IPR036590">
    <property type="entry name" value="SRAP-like"/>
</dbReference>
<sequence>MPMKAGRGAQRAAEEVHLLYTAVRRAQCQKTSRHSVGPILGAAGARFLREPRDLGYAGPMCSNYEAVTRADRMLAFFGVVHEDSPSIITFPTGLAPFIRLSEAGKRQAVDGHFGLLPHFAKELAFGRRTYNARSETVATLPSFRDAWRRGQRCIVPAEAIFEPSYETGKAVRWRIWQPGEVPMGIAGIWTSWRDPADQSEHFSFAMLTVNAAGHPVMQRFHRSEDEKRMVVILDPDDYDAWLTCSKDEAPRYFRQWMGTLETEAAPLAPRAKRPKGEGPPPPELPELPGEPELF</sequence>